<dbReference type="PANTHER" id="PTHR46825">
    <property type="entry name" value="D-ALANYL-D-ALANINE-CARBOXYPEPTIDASE/ENDOPEPTIDASE AMPH"/>
    <property type="match status" value="1"/>
</dbReference>
<dbReference type="SUPFAM" id="SSF56601">
    <property type="entry name" value="beta-lactamase/transpeptidase-like"/>
    <property type="match status" value="1"/>
</dbReference>
<feature type="compositionally biased region" description="Low complexity" evidence="1">
    <location>
        <begin position="10"/>
        <end position="21"/>
    </location>
</feature>
<feature type="domain" description="Beta-lactamase-related" evidence="2">
    <location>
        <begin position="28"/>
        <end position="388"/>
    </location>
</feature>
<evidence type="ECO:0000256" key="1">
    <source>
        <dbReference type="SAM" id="MobiDB-lite"/>
    </source>
</evidence>
<feature type="region of interest" description="Disordered" evidence="1">
    <location>
        <begin position="1"/>
        <end position="21"/>
    </location>
</feature>
<name>A0ABY6G3M1_9MICO</name>
<sequence length="520" mass="55401">MTSHDTDLDPATTPHAALPAPTRTRIEDLFSTAVGENRTAGITWAVVGGHDEPSAVLARGSAGDAELRDGVPAPGSAPLSPGSISRIASMTKSFTAASILRLRDEGRLRLDDPVAQHVPEAAGLTGPTADSPVLTLRLLLTMSAGLVTDNPWGDRQEAMSREEFARVLRGGLGHVSVPGTGFEYSNTSFALLGRVIDEVSGVPYTRFIERELLAPLGMADTGFALEDVDSSRVAVGHRIGDRADRSRFEPVPFDRPGVYGAMAGLFSTTSDIARWVRFLAAADAPDAAAREQLPLGTASRREMQQIHRVQPTAPLPAGPDGVSPGFDRVRGYGFGLVIERFADLGEVVSHSGGYPGYGSYMCWHRDSGVGVVALANAKYAPASVLAQQTLRVLHEETDLLAPRAAVAAPRTLAAAEGAMRWLATGDDAVADAWFADNMDLDSTRAERLRRRDAALAGAGLDATVLRGLRPEDARVLTPAQLRWEIPSRREGAPGVRVDVLVDPRREALVQSIDVLPLREA</sequence>
<protein>
    <submittedName>
        <fullName evidence="3">Beta-lactamase family protein</fullName>
    </submittedName>
</protein>
<dbReference type="Pfam" id="PF00144">
    <property type="entry name" value="Beta-lactamase"/>
    <property type="match status" value="1"/>
</dbReference>
<organism evidence="3 4">
    <name type="scientific">Brachybacterium huguangmaarense</name>
    <dbReference type="NCBI Taxonomy" id="1652028"/>
    <lineage>
        <taxon>Bacteria</taxon>
        <taxon>Bacillati</taxon>
        <taxon>Actinomycetota</taxon>
        <taxon>Actinomycetes</taxon>
        <taxon>Micrococcales</taxon>
        <taxon>Dermabacteraceae</taxon>
        <taxon>Brachybacterium</taxon>
    </lineage>
</organism>
<proteinExistence type="predicted"/>
<dbReference type="Gene3D" id="3.40.710.10">
    <property type="entry name" value="DD-peptidase/beta-lactamase superfamily"/>
    <property type="match status" value="1"/>
</dbReference>
<reference evidence="3" key="1">
    <citation type="submission" date="2022-10" db="EMBL/GenBank/DDBJ databases">
        <title>Whole-Genome Sequencing of Brachybacterium huguangmaarense BRM-3, Isolated from Betula schmidtii.</title>
        <authorList>
            <person name="Haam D."/>
        </authorList>
    </citation>
    <scope>NUCLEOTIDE SEQUENCE</scope>
    <source>
        <strain evidence="3">BRM-3</strain>
    </source>
</reference>
<dbReference type="InterPro" id="IPR012338">
    <property type="entry name" value="Beta-lactam/transpept-like"/>
</dbReference>
<dbReference type="InterPro" id="IPR001466">
    <property type="entry name" value="Beta-lactam-related"/>
</dbReference>
<dbReference type="InterPro" id="IPR050491">
    <property type="entry name" value="AmpC-like"/>
</dbReference>
<keyword evidence="4" id="KW-1185">Reference proteome</keyword>
<dbReference type="RefSeq" id="WP_263594605.1">
    <property type="nucleotide sequence ID" value="NZ_CP107020.1"/>
</dbReference>
<evidence type="ECO:0000259" key="2">
    <source>
        <dbReference type="Pfam" id="PF00144"/>
    </source>
</evidence>
<accession>A0ABY6G3M1</accession>
<dbReference type="EMBL" id="CP107020">
    <property type="protein sequence ID" value="UYG17396.1"/>
    <property type="molecule type" value="Genomic_DNA"/>
</dbReference>
<dbReference type="PANTHER" id="PTHR46825:SF9">
    <property type="entry name" value="BETA-LACTAMASE-RELATED DOMAIN-CONTAINING PROTEIN"/>
    <property type="match status" value="1"/>
</dbReference>
<dbReference type="Proteomes" id="UP001164305">
    <property type="component" value="Chromosome"/>
</dbReference>
<evidence type="ECO:0000313" key="4">
    <source>
        <dbReference type="Proteomes" id="UP001164305"/>
    </source>
</evidence>
<evidence type="ECO:0000313" key="3">
    <source>
        <dbReference type="EMBL" id="UYG17396.1"/>
    </source>
</evidence>
<gene>
    <name evidence="3" type="ORF">BRM3_02890</name>
</gene>